<keyword evidence="2" id="KW-0677">Repeat</keyword>
<keyword evidence="3" id="KW-0175">Coiled coil</keyword>
<dbReference type="Pfam" id="PF23598">
    <property type="entry name" value="LRR_14"/>
    <property type="match status" value="1"/>
</dbReference>
<evidence type="ECO:0000256" key="3">
    <source>
        <dbReference type="SAM" id="Coils"/>
    </source>
</evidence>
<dbReference type="InterPro" id="IPR032675">
    <property type="entry name" value="LRR_dom_sf"/>
</dbReference>
<dbReference type="InterPro" id="IPR050216">
    <property type="entry name" value="LRR_domain-containing"/>
</dbReference>
<dbReference type="STRING" id="225359.A0A2S4PZD2"/>
<name>A0A2S4PZD2_9PEZI</name>
<dbReference type="Gene3D" id="3.80.10.10">
    <property type="entry name" value="Ribonuclease Inhibitor"/>
    <property type="match status" value="1"/>
</dbReference>
<dbReference type="PANTHER" id="PTHR48051:SF46">
    <property type="entry name" value="LEUCINE RICH REPEAT-CONTAINING DOMAIN PROTEIN"/>
    <property type="match status" value="1"/>
</dbReference>
<evidence type="ECO:0000313" key="6">
    <source>
        <dbReference type="EMBL" id="POS87395.1"/>
    </source>
</evidence>
<dbReference type="AlphaFoldDB" id="A0A2S4PZD2"/>
<feature type="compositionally biased region" description="Low complexity" evidence="4">
    <location>
        <begin position="41"/>
        <end position="53"/>
    </location>
</feature>
<feature type="region of interest" description="Disordered" evidence="4">
    <location>
        <begin position="652"/>
        <end position="682"/>
    </location>
</feature>
<protein>
    <recommendedName>
        <fullName evidence="5">Disease resistance R13L4/SHOC-2-like LRR domain-containing protein</fullName>
    </recommendedName>
</protein>
<evidence type="ECO:0000256" key="2">
    <source>
        <dbReference type="ARBA" id="ARBA00022737"/>
    </source>
</evidence>
<proteinExistence type="predicted"/>
<organism evidence="6 7">
    <name type="scientific">Erysiphe pulchra</name>
    <dbReference type="NCBI Taxonomy" id="225359"/>
    <lineage>
        <taxon>Eukaryota</taxon>
        <taxon>Fungi</taxon>
        <taxon>Dikarya</taxon>
        <taxon>Ascomycota</taxon>
        <taxon>Pezizomycotina</taxon>
        <taxon>Leotiomycetes</taxon>
        <taxon>Erysiphales</taxon>
        <taxon>Erysiphaceae</taxon>
        <taxon>Erysiphe</taxon>
    </lineage>
</organism>
<evidence type="ECO:0000256" key="4">
    <source>
        <dbReference type="SAM" id="MobiDB-lite"/>
    </source>
</evidence>
<dbReference type="PANTHER" id="PTHR48051">
    <property type="match status" value="1"/>
</dbReference>
<dbReference type="InterPro" id="IPR019487">
    <property type="entry name" value="RAM_signalling_pathway_SOG2"/>
</dbReference>
<evidence type="ECO:0000259" key="5">
    <source>
        <dbReference type="Pfam" id="PF23598"/>
    </source>
</evidence>
<dbReference type="OrthoDB" id="1394818at2759"/>
<gene>
    <name evidence="6" type="ORF">EPUL_001109</name>
</gene>
<feature type="domain" description="Disease resistance R13L4/SHOC-2-like LRR" evidence="5">
    <location>
        <begin position="137"/>
        <end position="213"/>
    </location>
</feature>
<feature type="coiled-coil region" evidence="3">
    <location>
        <begin position="60"/>
        <end position="87"/>
    </location>
</feature>
<dbReference type="SUPFAM" id="SSF52075">
    <property type="entry name" value="Outer arm dynein light chain 1"/>
    <property type="match status" value="1"/>
</dbReference>
<dbReference type="InterPro" id="IPR055414">
    <property type="entry name" value="LRR_R13L4/SHOC2-like"/>
</dbReference>
<dbReference type="InterPro" id="IPR003591">
    <property type="entry name" value="Leu-rich_rpt_typical-subtyp"/>
</dbReference>
<dbReference type="GO" id="GO:0005737">
    <property type="term" value="C:cytoplasm"/>
    <property type="evidence" value="ECO:0007669"/>
    <property type="project" value="TreeGrafter"/>
</dbReference>
<feature type="region of interest" description="Disordered" evidence="4">
    <location>
        <begin position="305"/>
        <end position="335"/>
    </location>
</feature>
<dbReference type="Pfam" id="PF10428">
    <property type="entry name" value="SOG2"/>
    <property type="match status" value="1"/>
</dbReference>
<feature type="non-terminal residue" evidence="6">
    <location>
        <position position="818"/>
    </location>
</feature>
<dbReference type="EMBL" id="PEDP01000134">
    <property type="protein sequence ID" value="POS87395.1"/>
    <property type="molecule type" value="Genomic_DNA"/>
</dbReference>
<sequence length="818" mass="91407">MDRPSTSGLASQPAGRLKLDNGTPRTAPLITTRRTPKMLRSTVSNSSLSSQPSMSPYQFIAIAREAMKNALEENRSKAAEAKSVSNELKPGVTIDLSHRMIQRFPDEVVDIIKNELERLALSHNQISMFPSRFSECKSLRYLNVRNNVIREFPLCICELPSLEILDIGKNKLKALPSQIVRLSSLKVLSIQKNRIEMLPLCLADMASLQVLKLDGNPIRFPPKEILQPHSGSSFTGFSPDNEYDEPTITSNIKKFLKQKQISDRSEQEVGVGESSEIAETLRPVKRAFSGRFPIKVNGAEVSDVRSPALARPPPIPSRSHYRGLSQQNSALRKPSVMPLAIGNSNERLRSNSEVIFHPQREQRIISQLRRMSVYPKIASDLDTVDETKSNRYSHYRGLSHGSAMAGNQANVISSFKSPLSPTDSITQSATYIRCLSSLPECKRESNSPDLDVEAAKSILYALFQVHPLIQSLLGVARDSTNKRTSLERVLYNASTHVVELDKTIQDFMIPSKDEEEGSNSRSSENVRHACVTCVNAYIHVLNLLQSNIDSLIENVDPRYVRTLLLLLYGSTCEIHAAHMSFIENGGPESRKKSKGPVKPSIEGNSQSRPREKTSIPSIQRSRAESRKRSATVIQALNINQIPFSSYLHPSLNGSRSMTTSSNNSQETYKTPSGSGTPIHTSSFNEEDRIFDKIFLQVQQTLEITIKAMPSVRNQFITAMKANNQLSVTDQSKDIWQTLIQKCLSVAQKAEMVKHVMSSIKLKEPGTRTHGRFWELCYSMIKTFTELVLKVKEAKSNTNLLSNDVIIILRPLQKAIKET</sequence>
<feature type="compositionally biased region" description="Polar residues" evidence="4">
    <location>
        <begin position="1"/>
        <end position="10"/>
    </location>
</feature>
<feature type="region of interest" description="Disordered" evidence="4">
    <location>
        <begin position="583"/>
        <end position="626"/>
    </location>
</feature>
<feature type="region of interest" description="Disordered" evidence="4">
    <location>
        <begin position="1"/>
        <end position="53"/>
    </location>
</feature>
<dbReference type="SMART" id="SM00369">
    <property type="entry name" value="LRR_TYP"/>
    <property type="match status" value="4"/>
</dbReference>
<dbReference type="Proteomes" id="UP000237438">
    <property type="component" value="Unassembled WGS sequence"/>
</dbReference>
<keyword evidence="7" id="KW-1185">Reference proteome</keyword>
<comment type="caution">
    <text evidence="6">The sequence shown here is derived from an EMBL/GenBank/DDBJ whole genome shotgun (WGS) entry which is preliminary data.</text>
</comment>
<evidence type="ECO:0000256" key="1">
    <source>
        <dbReference type="ARBA" id="ARBA00022614"/>
    </source>
</evidence>
<evidence type="ECO:0000313" key="7">
    <source>
        <dbReference type="Proteomes" id="UP000237438"/>
    </source>
</evidence>
<keyword evidence="1" id="KW-0433">Leucine-rich repeat</keyword>
<reference evidence="6 7" key="1">
    <citation type="submission" date="2017-10" db="EMBL/GenBank/DDBJ databases">
        <title>Development of genomic resources for the powdery mildew, Erysiphe pulchra.</title>
        <authorList>
            <person name="Wadl P.A."/>
            <person name="Mack B.M."/>
            <person name="Moore G."/>
            <person name="Beltz S.B."/>
        </authorList>
    </citation>
    <scope>NUCLEOTIDE SEQUENCE [LARGE SCALE GENOMIC DNA]</scope>
    <source>
        <strain evidence="6">Cflorida</strain>
    </source>
</reference>
<accession>A0A2S4PZD2</accession>